<dbReference type="AlphaFoldDB" id="A0A0P1I9D1"/>
<dbReference type="STRING" id="1715693.PH7735_02188"/>
<evidence type="ECO:0000313" key="2">
    <source>
        <dbReference type="Proteomes" id="UP000051870"/>
    </source>
</evidence>
<organism evidence="1 2">
    <name type="scientific">Shimia thalassica</name>
    <dbReference type="NCBI Taxonomy" id="1715693"/>
    <lineage>
        <taxon>Bacteria</taxon>
        <taxon>Pseudomonadati</taxon>
        <taxon>Pseudomonadota</taxon>
        <taxon>Alphaproteobacteria</taxon>
        <taxon>Rhodobacterales</taxon>
        <taxon>Roseobacteraceae</taxon>
    </lineage>
</organism>
<protein>
    <recommendedName>
        <fullName evidence="3">Alpha/beta hydrolase family protein</fullName>
    </recommendedName>
</protein>
<dbReference type="EMBL" id="CYTW01000002">
    <property type="protein sequence ID" value="CUJ99306.1"/>
    <property type="molecule type" value="Genomic_DNA"/>
</dbReference>
<accession>A0A0P1I9D1</accession>
<dbReference type="InterPro" id="IPR029058">
    <property type="entry name" value="AB_hydrolase_fold"/>
</dbReference>
<keyword evidence="2" id="KW-1185">Reference proteome</keyword>
<dbReference type="Proteomes" id="UP000051870">
    <property type="component" value="Unassembled WGS sequence"/>
</dbReference>
<gene>
    <name evidence="1" type="ORF">PH7735_02188</name>
</gene>
<dbReference type="GeneID" id="83881216"/>
<sequence>MSRTGQRVFDGDRLRATLFNGDARKALVTFRQRITPDGAFSDPKPIARFVNQGYAHLHLQSRKNDWYINDETEAFEDRLRDLTAPYRRVVGTGFSMGGYAALRFSKALRLQHALLVSPQFSIAPSLVPWDKRYRDSAAGFDPDLGDVARRSRRGLKGVILIDPFRPMDRRHADLICVAFPNISVCSLGCGGHPATRILGETGGFGRVQAQLLSGRVDVDAIRQFHRSGRRTSAIYWRHLAENAQKRGHLDLANEACARHAALSGD</sequence>
<evidence type="ECO:0000313" key="1">
    <source>
        <dbReference type="EMBL" id="CUJ99306.1"/>
    </source>
</evidence>
<proteinExistence type="predicted"/>
<reference evidence="2" key="1">
    <citation type="submission" date="2015-09" db="EMBL/GenBank/DDBJ databases">
        <authorList>
            <person name="Rodrigo-Torres Lidia"/>
            <person name="Arahal R.David."/>
        </authorList>
    </citation>
    <scope>NUCLEOTIDE SEQUENCE [LARGE SCALE GENOMIC DNA]</scope>
    <source>
        <strain evidence="2">CECT 7735</strain>
    </source>
</reference>
<dbReference type="RefSeq" id="WP_058311378.1">
    <property type="nucleotide sequence ID" value="NZ_CYTW01000002.1"/>
</dbReference>
<name>A0A0P1I9D1_9RHOB</name>
<dbReference type="SUPFAM" id="SSF53474">
    <property type="entry name" value="alpha/beta-Hydrolases"/>
    <property type="match status" value="1"/>
</dbReference>
<evidence type="ECO:0008006" key="3">
    <source>
        <dbReference type="Google" id="ProtNLM"/>
    </source>
</evidence>
<dbReference type="Gene3D" id="3.40.50.1820">
    <property type="entry name" value="alpha/beta hydrolase"/>
    <property type="match status" value="1"/>
</dbReference>